<dbReference type="Proteomes" id="UP000431533">
    <property type="component" value="Unassembled WGS sequence"/>
</dbReference>
<proteinExistence type="predicted"/>
<dbReference type="Gene3D" id="3.30.70.1060">
    <property type="entry name" value="Dimeric alpha+beta barrel"/>
    <property type="match status" value="1"/>
</dbReference>
<gene>
    <name evidence="1" type="ORF">LHYA1_G008987</name>
</gene>
<keyword evidence="2" id="KW-1185">Reference proteome</keyword>
<name>A0A8H8QT41_9HELO</name>
<dbReference type="InterPro" id="IPR011008">
    <property type="entry name" value="Dimeric_a/b-barrel"/>
</dbReference>
<reference evidence="1 2" key="1">
    <citation type="submission" date="2018-05" db="EMBL/GenBank/DDBJ databases">
        <title>Genome sequencing and assembly of the regulated plant pathogen Lachnellula willkommii and related sister species for the development of diagnostic species identification markers.</title>
        <authorList>
            <person name="Giroux E."/>
            <person name="Bilodeau G."/>
        </authorList>
    </citation>
    <scope>NUCLEOTIDE SEQUENCE [LARGE SCALE GENOMIC DNA]</scope>
    <source>
        <strain evidence="1 2">CBS 185.66</strain>
    </source>
</reference>
<protein>
    <submittedName>
        <fullName evidence="1">Uncharacterized protein</fullName>
    </submittedName>
</protein>
<organism evidence="1 2">
    <name type="scientific">Lachnellula hyalina</name>
    <dbReference type="NCBI Taxonomy" id="1316788"/>
    <lineage>
        <taxon>Eukaryota</taxon>
        <taxon>Fungi</taxon>
        <taxon>Dikarya</taxon>
        <taxon>Ascomycota</taxon>
        <taxon>Pezizomycotina</taxon>
        <taxon>Leotiomycetes</taxon>
        <taxon>Helotiales</taxon>
        <taxon>Lachnaceae</taxon>
        <taxon>Lachnellula</taxon>
    </lineage>
</organism>
<comment type="caution">
    <text evidence="1">The sequence shown here is derived from an EMBL/GenBank/DDBJ whole genome shotgun (WGS) entry which is preliminary data.</text>
</comment>
<dbReference type="RefSeq" id="XP_031001071.1">
    <property type="nucleotide sequence ID" value="XM_031153891.1"/>
</dbReference>
<feature type="non-terminal residue" evidence="1">
    <location>
        <position position="1"/>
    </location>
</feature>
<dbReference type="GeneID" id="41989185"/>
<dbReference type="SUPFAM" id="SSF54909">
    <property type="entry name" value="Dimeric alpha+beta barrel"/>
    <property type="match status" value="1"/>
</dbReference>
<evidence type="ECO:0000313" key="1">
    <source>
        <dbReference type="EMBL" id="TVY22283.1"/>
    </source>
</evidence>
<accession>A0A8H8QT41</accession>
<sequence>MATSTPPAPAAAAAAKCEWLVIIPDQPGKLAKRVEIRPKHFQGLTPKIESGFWKMGGLFPPPPPPLSILFSFSCKTTG</sequence>
<evidence type="ECO:0000313" key="2">
    <source>
        <dbReference type="Proteomes" id="UP000431533"/>
    </source>
</evidence>
<dbReference type="OrthoDB" id="5519740at2759"/>
<dbReference type="EMBL" id="QGMH01000295">
    <property type="protein sequence ID" value="TVY22283.1"/>
    <property type="molecule type" value="Genomic_DNA"/>
</dbReference>
<dbReference type="AlphaFoldDB" id="A0A8H8QT41"/>